<dbReference type="GO" id="GO:0019934">
    <property type="term" value="P:cGMP-mediated signaling"/>
    <property type="evidence" value="ECO:0007669"/>
    <property type="project" value="TreeGrafter"/>
</dbReference>
<keyword evidence="6 8" id="KW-0456">Lyase</keyword>
<sequence>MLGWINDCAEKLVIHKFGLEAWHTVKSKAKCYVEDGGFLKLESYSDQSTIDLVVAASEVSGLTVDQVLEALGEYWAPYVAGEGYENLLWCQGSTFKDWLTNINAIHSHLQTTFPNKMTMPEFWVEMDDHDESIILYYLSSRGNLLAPIAKGIVNSVAKTEFELDIVFEKLTTQGVEGAKVTSWRITTEDPLDMYKLTQKKSCYGDIHPVSEIKCPFTGVVYTTPSELNVEGNEESHLKTANSCPVTGVTFSKEARCPMQSREMNTSADLMAEKDSMTQIEEEGDEPKFSRRTSFSDQSLGTSVTKSYSSTSSDPNGGLSARVTKKLFPYHITLGPDLCILQVGKALPKLLNVYEDDLLGMPASQIFDIQKPAAAVWSSSWLRKLEDQSMTVKPTLPSAQKLVFKGSAVRLNDRKAADWIVILCPDANNLDELRDMELTLSDLPVHGSHRDAVFLREHLSSQMNDALKMEKLSKSLQKEKKLLESLLPEHAAEGLRMGRSVEPRLHNNVTVFFSDIVGFTSICDQIFPWEVINMLNQLYCIMDCLALKFNLFKVETIGDAYVCCSGLPDSDENHARNVANFALAVSHCCGLVKSPVDGKPIQLRIGIHSGSCASGVVGVTNPRYCVFGDTINTTARHESTGEAGKVHCSDVTRKELERKAPELFAFEDRGLIEMKGKGQQNTHWLYASKINEFANQTGLKAIVDLVKKDLTKMESFKAEDTVRSDTQDFLHGSESPLYSPKKHVVRRVSATLTETSTNSEYSDGNDDLHSLRVAPDLLEKSPSTKHIHSVSLVQDLSEREVISLLSPSLELTRKNFYFM</sequence>
<keyword evidence="5" id="KW-0342">GTP-binding</keyword>
<dbReference type="InterPro" id="IPR024096">
    <property type="entry name" value="NO_sig/Golgi_transp_ligand-bd"/>
</dbReference>
<dbReference type="PANTHER" id="PTHR45655">
    <property type="entry name" value="GUANYLATE CYCLASE SOLUBLE SUBUNIT BETA-2"/>
    <property type="match status" value="1"/>
</dbReference>
<dbReference type="PROSITE" id="PS50125">
    <property type="entry name" value="GUANYLATE_CYCLASE_2"/>
    <property type="match status" value="1"/>
</dbReference>
<dbReference type="GO" id="GO:0004383">
    <property type="term" value="F:guanylate cyclase activity"/>
    <property type="evidence" value="ECO:0007669"/>
    <property type="project" value="UniProtKB-EC"/>
</dbReference>
<comment type="caution">
    <text evidence="11">The sequence shown here is derived from an EMBL/GenBank/DDBJ whole genome shotgun (WGS) entry which is preliminary data.</text>
</comment>
<organism evidence="11 12">
    <name type="scientific">Fistulifera solaris</name>
    <name type="common">Oleaginous diatom</name>
    <dbReference type="NCBI Taxonomy" id="1519565"/>
    <lineage>
        <taxon>Eukaryota</taxon>
        <taxon>Sar</taxon>
        <taxon>Stramenopiles</taxon>
        <taxon>Ochrophyta</taxon>
        <taxon>Bacillariophyta</taxon>
        <taxon>Bacillariophyceae</taxon>
        <taxon>Bacillariophycidae</taxon>
        <taxon>Naviculales</taxon>
        <taxon>Naviculaceae</taxon>
        <taxon>Fistulifera</taxon>
    </lineage>
</organism>
<dbReference type="EMBL" id="BDSP01000152">
    <property type="protein sequence ID" value="GAX20694.1"/>
    <property type="molecule type" value="Genomic_DNA"/>
</dbReference>
<dbReference type="SMART" id="SM00044">
    <property type="entry name" value="CYCc"/>
    <property type="match status" value="1"/>
</dbReference>
<dbReference type="Gene3D" id="3.90.1520.10">
    <property type="entry name" value="H-NOX domain"/>
    <property type="match status" value="1"/>
</dbReference>
<name>A0A1Z5K359_FISSO</name>
<dbReference type="Gene3D" id="3.30.450.260">
    <property type="entry name" value="Haem NO binding associated domain"/>
    <property type="match status" value="1"/>
</dbReference>
<dbReference type="InterPro" id="IPR018297">
    <property type="entry name" value="A/G_cyclase_CS"/>
</dbReference>
<feature type="domain" description="Guanylate cyclase" evidence="10">
    <location>
        <begin position="509"/>
        <end position="637"/>
    </location>
</feature>
<evidence type="ECO:0000256" key="8">
    <source>
        <dbReference type="RuleBase" id="RU000405"/>
    </source>
</evidence>
<dbReference type="InterPro" id="IPR038158">
    <property type="entry name" value="H-NOX_domain_sf"/>
</dbReference>
<accession>A0A1Z5K359</accession>
<proteinExistence type="inferred from homology"/>
<keyword evidence="7" id="KW-0141">cGMP biosynthesis</keyword>
<evidence type="ECO:0000256" key="1">
    <source>
        <dbReference type="ARBA" id="ARBA00004496"/>
    </source>
</evidence>
<dbReference type="InterPro" id="IPR001054">
    <property type="entry name" value="A/G_cyclase"/>
</dbReference>
<feature type="compositionally biased region" description="Low complexity" evidence="9">
    <location>
        <begin position="301"/>
        <end position="312"/>
    </location>
</feature>
<dbReference type="GO" id="GO:0008074">
    <property type="term" value="C:guanylate cyclase complex, soluble"/>
    <property type="evidence" value="ECO:0007669"/>
    <property type="project" value="TreeGrafter"/>
</dbReference>
<gene>
    <name evidence="11" type="ORF">FisN_7Hh003</name>
</gene>
<keyword evidence="3" id="KW-0963">Cytoplasm</keyword>
<dbReference type="OrthoDB" id="10258068at2759"/>
<dbReference type="InterPro" id="IPR011644">
    <property type="entry name" value="Heme_NO-bd"/>
</dbReference>
<evidence type="ECO:0000256" key="6">
    <source>
        <dbReference type="ARBA" id="ARBA00023239"/>
    </source>
</evidence>
<keyword evidence="12" id="KW-1185">Reference proteome</keyword>
<dbReference type="PANTHER" id="PTHR45655:SF13">
    <property type="entry name" value="SOLUBLE GUANYLATE CYCLASE GCY-32-RELATED"/>
    <property type="match status" value="1"/>
</dbReference>
<evidence type="ECO:0000256" key="5">
    <source>
        <dbReference type="ARBA" id="ARBA00023134"/>
    </source>
</evidence>
<dbReference type="EC" id="4.6.1.2" evidence="2"/>
<evidence type="ECO:0000256" key="2">
    <source>
        <dbReference type="ARBA" id="ARBA00012202"/>
    </source>
</evidence>
<dbReference type="CDD" id="cd07302">
    <property type="entry name" value="CHD"/>
    <property type="match status" value="1"/>
</dbReference>
<dbReference type="FunFam" id="3.30.70.1230:FF:000030">
    <property type="entry name" value="Si:ch211-215j19.12"/>
    <property type="match status" value="1"/>
</dbReference>
<dbReference type="Proteomes" id="UP000198406">
    <property type="component" value="Unassembled WGS sequence"/>
</dbReference>
<keyword evidence="4" id="KW-0547">Nucleotide-binding</keyword>
<evidence type="ECO:0000313" key="12">
    <source>
        <dbReference type="Proteomes" id="UP000198406"/>
    </source>
</evidence>
<evidence type="ECO:0000313" key="11">
    <source>
        <dbReference type="EMBL" id="GAX20694.1"/>
    </source>
</evidence>
<dbReference type="InterPro" id="IPR011645">
    <property type="entry name" value="HNOB_dom_associated"/>
</dbReference>
<dbReference type="InParanoid" id="A0A1Z5K359"/>
<dbReference type="GO" id="GO:0005525">
    <property type="term" value="F:GTP binding"/>
    <property type="evidence" value="ECO:0007669"/>
    <property type="project" value="UniProtKB-KW"/>
</dbReference>
<feature type="region of interest" description="Disordered" evidence="9">
    <location>
        <begin position="278"/>
        <end position="317"/>
    </location>
</feature>
<comment type="subcellular location">
    <subcellularLocation>
        <location evidence="1">Cytoplasm</location>
    </subcellularLocation>
</comment>
<dbReference type="Pfam" id="PF00211">
    <property type="entry name" value="Guanylate_cyc"/>
    <property type="match status" value="1"/>
</dbReference>
<dbReference type="SUPFAM" id="SSF111126">
    <property type="entry name" value="Ligand-binding domain in the NO signalling and Golgi transport"/>
    <property type="match status" value="1"/>
</dbReference>
<dbReference type="Gene3D" id="3.30.70.1230">
    <property type="entry name" value="Nucleotide cyclase"/>
    <property type="match status" value="1"/>
</dbReference>
<dbReference type="GO" id="GO:0020037">
    <property type="term" value="F:heme binding"/>
    <property type="evidence" value="ECO:0007669"/>
    <property type="project" value="InterPro"/>
</dbReference>
<evidence type="ECO:0000256" key="9">
    <source>
        <dbReference type="SAM" id="MobiDB-lite"/>
    </source>
</evidence>
<dbReference type="Pfam" id="PF07700">
    <property type="entry name" value="HNOB"/>
    <property type="match status" value="1"/>
</dbReference>
<protein>
    <recommendedName>
        <fullName evidence="2">guanylate cyclase</fullName>
        <ecNumber evidence="2">4.6.1.2</ecNumber>
    </recommendedName>
</protein>
<feature type="compositionally biased region" description="Polar residues" evidence="9">
    <location>
        <begin position="291"/>
        <end position="300"/>
    </location>
</feature>
<evidence type="ECO:0000256" key="3">
    <source>
        <dbReference type="ARBA" id="ARBA00022490"/>
    </source>
</evidence>
<dbReference type="SUPFAM" id="SSF55073">
    <property type="entry name" value="Nucleotide cyclase"/>
    <property type="match status" value="1"/>
</dbReference>
<reference evidence="11 12" key="1">
    <citation type="journal article" date="2015" name="Plant Cell">
        <title>Oil accumulation by the oleaginous diatom Fistulifera solaris as revealed by the genome and transcriptome.</title>
        <authorList>
            <person name="Tanaka T."/>
            <person name="Maeda Y."/>
            <person name="Veluchamy A."/>
            <person name="Tanaka M."/>
            <person name="Abida H."/>
            <person name="Marechal E."/>
            <person name="Bowler C."/>
            <person name="Muto M."/>
            <person name="Sunaga Y."/>
            <person name="Tanaka M."/>
            <person name="Yoshino T."/>
            <person name="Taniguchi T."/>
            <person name="Fukuda Y."/>
            <person name="Nemoto M."/>
            <person name="Matsumoto M."/>
            <person name="Wong P.S."/>
            <person name="Aburatani S."/>
            <person name="Fujibuchi W."/>
        </authorList>
    </citation>
    <scope>NUCLEOTIDE SEQUENCE [LARGE SCALE GENOMIC DNA]</scope>
    <source>
        <strain evidence="11 12">JPCC DA0580</strain>
    </source>
</reference>
<evidence type="ECO:0000259" key="10">
    <source>
        <dbReference type="PROSITE" id="PS50125"/>
    </source>
</evidence>
<dbReference type="GO" id="GO:0070482">
    <property type="term" value="P:response to oxygen levels"/>
    <property type="evidence" value="ECO:0007669"/>
    <property type="project" value="TreeGrafter"/>
</dbReference>
<dbReference type="Pfam" id="PF07701">
    <property type="entry name" value="HNOBA"/>
    <property type="match status" value="2"/>
</dbReference>
<evidence type="ECO:0000256" key="7">
    <source>
        <dbReference type="ARBA" id="ARBA00023293"/>
    </source>
</evidence>
<comment type="similarity">
    <text evidence="8">Belongs to the adenylyl cyclase class-4/guanylyl cyclase family.</text>
</comment>
<dbReference type="AlphaFoldDB" id="A0A1Z5K359"/>
<dbReference type="InterPro" id="IPR042463">
    <property type="entry name" value="HNOB_dom_associated_sf"/>
</dbReference>
<dbReference type="PROSITE" id="PS00452">
    <property type="entry name" value="GUANYLATE_CYCLASE_1"/>
    <property type="match status" value="1"/>
</dbReference>
<evidence type="ECO:0000256" key="4">
    <source>
        <dbReference type="ARBA" id="ARBA00022741"/>
    </source>
</evidence>
<dbReference type="InterPro" id="IPR029787">
    <property type="entry name" value="Nucleotide_cyclase"/>
</dbReference>